<dbReference type="PANTHER" id="PTHR30535">
    <property type="entry name" value="VITAMIN B12-BINDING PROTEIN"/>
    <property type="match status" value="1"/>
</dbReference>
<dbReference type="Gene3D" id="3.40.50.1980">
    <property type="entry name" value="Nitrogenase molybdenum iron protein domain"/>
    <property type="match status" value="2"/>
</dbReference>
<dbReference type="Proteomes" id="UP000043764">
    <property type="component" value="Unassembled WGS sequence"/>
</dbReference>
<evidence type="ECO:0000313" key="3">
    <source>
        <dbReference type="Proteomes" id="UP000043764"/>
    </source>
</evidence>
<dbReference type="EMBL" id="CVRL01000009">
    <property type="protein sequence ID" value="CRL09977.1"/>
    <property type="molecule type" value="Genomic_DNA"/>
</dbReference>
<dbReference type="InterPro" id="IPR002491">
    <property type="entry name" value="ABC_transptr_periplasmic_BD"/>
</dbReference>
<sequence length="298" mass="31250">MTPLRDNFALFATVLSLCLGLAFAVSVNRLHAKAGSEEQADVLSIGGSVTEIVVALGQQHRLKARDTTSVYPEDISALPDVGYMRALSSEGILSVAPGLILSEEGAGPPEALDVIRGADISFVEIPSAVDGDGIAAKIMAVAKALNVPERGETLAAEVRESLAAAEKRAKTASDNAHRVMFVLSAKDGRIVAAGQNTEADAIIRMAGGINAVTDVSGYKQLSDEAIGLASPDVVLMMDRRGNHAISDEALLELPAMRLTPAARTRSIIRMNGLLLLGFGPRTAEAVTELHRQLYADGS</sequence>
<keyword evidence="3" id="KW-1185">Reference proteome</keyword>
<feature type="domain" description="Fe/B12 periplasmic-binding" evidence="1">
    <location>
        <begin position="41"/>
        <end position="297"/>
    </location>
</feature>
<reference evidence="3" key="1">
    <citation type="submission" date="2015-05" db="EMBL/GenBank/DDBJ databases">
        <authorList>
            <person name="Rodrigo-Torres Lidia"/>
            <person name="Arahal R.David."/>
        </authorList>
    </citation>
    <scope>NUCLEOTIDE SEQUENCE [LARGE SCALE GENOMIC DNA]</scope>
    <source>
        <strain evidence="3">CECT 7321</strain>
    </source>
</reference>
<name>A0A0H5CY67_9RHOB</name>
<dbReference type="CDD" id="cd01149">
    <property type="entry name" value="HutB"/>
    <property type="match status" value="1"/>
</dbReference>
<evidence type="ECO:0000313" key="2">
    <source>
        <dbReference type="EMBL" id="CRL09977.1"/>
    </source>
</evidence>
<dbReference type="PROSITE" id="PS50983">
    <property type="entry name" value="FE_B12_PBP"/>
    <property type="match status" value="1"/>
</dbReference>
<dbReference type="Pfam" id="PF01497">
    <property type="entry name" value="Peripla_BP_2"/>
    <property type="match status" value="1"/>
</dbReference>
<accession>A0A0H5CY67</accession>
<evidence type="ECO:0000259" key="1">
    <source>
        <dbReference type="PROSITE" id="PS50983"/>
    </source>
</evidence>
<dbReference type="PANTHER" id="PTHR30535:SF4">
    <property type="entry name" value="HEMIN-BINDING PERIPLASMIC PROTEIN HMUT"/>
    <property type="match status" value="1"/>
</dbReference>
<organism evidence="2 3">
    <name type="scientific">Phaeobacter italicus</name>
    <dbReference type="NCBI Taxonomy" id="481446"/>
    <lineage>
        <taxon>Bacteria</taxon>
        <taxon>Pseudomonadati</taxon>
        <taxon>Pseudomonadota</taxon>
        <taxon>Alphaproteobacteria</taxon>
        <taxon>Rhodobacterales</taxon>
        <taxon>Roseobacteraceae</taxon>
        <taxon>Phaeobacter</taxon>
    </lineage>
</organism>
<protein>
    <submittedName>
        <fullName evidence="2">Hemin-binding periplasmic protein HmuT</fullName>
    </submittedName>
</protein>
<proteinExistence type="predicted"/>
<dbReference type="STRING" id="481446.NIT7645_03679"/>
<dbReference type="InterPro" id="IPR050902">
    <property type="entry name" value="ABC_Transporter_SBP"/>
</dbReference>
<dbReference type="RefSeq" id="WP_050672675.1">
    <property type="nucleotide sequence ID" value="NZ_CVRL01000009.1"/>
</dbReference>
<gene>
    <name evidence="2" type="primary">hmuT</name>
    <name evidence="2" type="ORF">NIT7321_00814</name>
</gene>
<dbReference type="SUPFAM" id="SSF53807">
    <property type="entry name" value="Helical backbone' metal receptor"/>
    <property type="match status" value="1"/>
</dbReference>
<dbReference type="AlphaFoldDB" id="A0A0H5CY67"/>